<dbReference type="InterPro" id="IPR036259">
    <property type="entry name" value="MFS_trans_sf"/>
</dbReference>
<keyword evidence="5" id="KW-0534">Nitrate assimilation</keyword>
<reference evidence="10 11" key="1">
    <citation type="submission" date="2017-03" db="EMBL/GenBank/DDBJ databases">
        <authorList>
            <person name="Afonso C.L."/>
            <person name="Miller P.J."/>
            <person name="Scott M.A."/>
            <person name="Spackman E."/>
            <person name="Goraichik I."/>
            <person name="Dimitrov K.M."/>
            <person name="Suarez D.L."/>
            <person name="Swayne D.E."/>
        </authorList>
    </citation>
    <scope>NUCLEOTIDE SEQUENCE [LARGE SCALE GENOMIC DNA]</scope>
    <source>
        <strain evidence="10 11">ATCC 9172</strain>
    </source>
</reference>
<proteinExistence type="inferred from homology"/>
<comment type="subcellular location">
    <subcellularLocation>
        <location evidence="1">Cell membrane</location>
        <topology evidence="1">Multi-pass membrane protein</topology>
    </subcellularLocation>
</comment>
<evidence type="ECO:0000256" key="6">
    <source>
        <dbReference type="ARBA" id="ARBA00023136"/>
    </source>
</evidence>
<protein>
    <submittedName>
        <fullName evidence="10">MFS transporter, NNP family, nitrate/nitrite transporter</fullName>
    </submittedName>
</protein>
<feature type="transmembrane region" description="Helical" evidence="8">
    <location>
        <begin position="318"/>
        <end position="336"/>
    </location>
</feature>
<feature type="transmembrane region" description="Helical" evidence="8">
    <location>
        <begin position="227"/>
        <end position="247"/>
    </location>
</feature>
<dbReference type="GO" id="GO:0042128">
    <property type="term" value="P:nitrate assimilation"/>
    <property type="evidence" value="ECO:0007669"/>
    <property type="project" value="UniProtKB-KW"/>
</dbReference>
<feature type="transmembrane region" description="Helical" evidence="8">
    <location>
        <begin position="114"/>
        <end position="137"/>
    </location>
</feature>
<organism evidence="10 11">
    <name type="scientific">Brevibacterium linens ATCC 9172</name>
    <dbReference type="NCBI Taxonomy" id="1255617"/>
    <lineage>
        <taxon>Bacteria</taxon>
        <taxon>Bacillati</taxon>
        <taxon>Actinomycetota</taxon>
        <taxon>Actinomycetes</taxon>
        <taxon>Micrococcales</taxon>
        <taxon>Brevibacteriaceae</taxon>
        <taxon>Brevibacterium</taxon>
    </lineage>
</organism>
<feature type="transmembrane region" description="Helical" evidence="8">
    <location>
        <begin position="348"/>
        <end position="371"/>
    </location>
</feature>
<feature type="transmembrane region" description="Helical" evidence="8">
    <location>
        <begin position="149"/>
        <end position="171"/>
    </location>
</feature>
<dbReference type="CDD" id="cd17341">
    <property type="entry name" value="MFS_NRT2_like"/>
    <property type="match status" value="1"/>
</dbReference>
<keyword evidence="3 8" id="KW-0812">Transmembrane</keyword>
<feature type="region of interest" description="Disordered" evidence="7">
    <location>
        <begin position="409"/>
        <end position="448"/>
    </location>
</feature>
<evidence type="ECO:0000256" key="3">
    <source>
        <dbReference type="ARBA" id="ARBA00022692"/>
    </source>
</evidence>
<evidence type="ECO:0000256" key="1">
    <source>
        <dbReference type="ARBA" id="ARBA00004651"/>
    </source>
</evidence>
<keyword evidence="6 8" id="KW-0472">Membrane</keyword>
<feature type="transmembrane region" description="Helical" evidence="8">
    <location>
        <begin position="64"/>
        <end position="82"/>
    </location>
</feature>
<feature type="transmembrane region" description="Helical" evidence="8">
    <location>
        <begin position="89"/>
        <end position="108"/>
    </location>
</feature>
<feature type="transmembrane region" description="Helical" evidence="8">
    <location>
        <begin position="177"/>
        <end position="197"/>
    </location>
</feature>
<keyword evidence="4 8" id="KW-1133">Transmembrane helix</keyword>
<dbReference type="PROSITE" id="PS50850">
    <property type="entry name" value="MFS"/>
    <property type="match status" value="1"/>
</dbReference>
<dbReference type="AlphaFoldDB" id="A0A2H1IVL4"/>
<feature type="transmembrane region" description="Helical" evidence="8">
    <location>
        <begin position="259"/>
        <end position="277"/>
    </location>
</feature>
<evidence type="ECO:0000256" key="4">
    <source>
        <dbReference type="ARBA" id="ARBA00022989"/>
    </source>
</evidence>
<feature type="transmembrane region" description="Helical" evidence="8">
    <location>
        <begin position="377"/>
        <end position="398"/>
    </location>
</feature>
<evidence type="ECO:0000313" key="11">
    <source>
        <dbReference type="Proteomes" id="UP000234641"/>
    </source>
</evidence>
<evidence type="ECO:0000313" key="10">
    <source>
        <dbReference type="EMBL" id="SMX79226.1"/>
    </source>
</evidence>
<feature type="domain" description="Major facilitator superfamily (MFS) profile" evidence="9">
    <location>
        <begin position="26"/>
        <end position="403"/>
    </location>
</feature>
<feature type="compositionally biased region" description="Low complexity" evidence="7">
    <location>
        <begin position="415"/>
        <end position="427"/>
    </location>
</feature>
<dbReference type="GO" id="GO:0015112">
    <property type="term" value="F:nitrate transmembrane transporter activity"/>
    <property type="evidence" value="ECO:0007669"/>
    <property type="project" value="InterPro"/>
</dbReference>
<evidence type="ECO:0000256" key="7">
    <source>
        <dbReference type="SAM" id="MobiDB-lite"/>
    </source>
</evidence>
<dbReference type="EMBL" id="FXYY01000007">
    <property type="protein sequence ID" value="SMX79226.1"/>
    <property type="molecule type" value="Genomic_DNA"/>
</dbReference>
<dbReference type="InterPro" id="IPR020846">
    <property type="entry name" value="MFS_dom"/>
</dbReference>
<evidence type="ECO:0000256" key="5">
    <source>
        <dbReference type="ARBA" id="ARBA00023063"/>
    </source>
</evidence>
<evidence type="ECO:0000259" key="9">
    <source>
        <dbReference type="PROSITE" id="PS50850"/>
    </source>
</evidence>
<evidence type="ECO:0000256" key="2">
    <source>
        <dbReference type="ARBA" id="ARBA00008432"/>
    </source>
</evidence>
<dbReference type="RefSeq" id="WP_240812183.1">
    <property type="nucleotide sequence ID" value="NZ_FXYY01000007.1"/>
</dbReference>
<dbReference type="SUPFAM" id="SSF103473">
    <property type="entry name" value="MFS general substrate transporter"/>
    <property type="match status" value="1"/>
</dbReference>
<evidence type="ECO:0000256" key="8">
    <source>
        <dbReference type="SAM" id="Phobius"/>
    </source>
</evidence>
<dbReference type="InterPro" id="IPR044772">
    <property type="entry name" value="NO3_transporter"/>
</dbReference>
<dbReference type="InterPro" id="IPR011701">
    <property type="entry name" value="MFS"/>
</dbReference>
<dbReference type="Proteomes" id="UP000234641">
    <property type="component" value="Unassembled WGS sequence"/>
</dbReference>
<dbReference type="GO" id="GO:0005886">
    <property type="term" value="C:plasma membrane"/>
    <property type="evidence" value="ECO:0007669"/>
    <property type="project" value="UniProtKB-SubCell"/>
</dbReference>
<comment type="similarity">
    <text evidence="2">Belongs to the major facilitator superfamily. Nitrate/nitrite porter (TC 2.A.1.8) family.</text>
</comment>
<feature type="transmembrane region" description="Helical" evidence="8">
    <location>
        <begin position="289"/>
        <end position="306"/>
    </location>
</feature>
<dbReference type="Pfam" id="PF07690">
    <property type="entry name" value="MFS_1"/>
    <property type="match status" value="1"/>
</dbReference>
<gene>
    <name evidence="10" type="ORF">BLIN9172_01479</name>
</gene>
<accession>A0A2H1IVL4</accession>
<dbReference type="Gene3D" id="1.20.1250.20">
    <property type="entry name" value="MFS general substrate transporter like domains"/>
    <property type="match status" value="2"/>
</dbReference>
<sequence length="448" mass="46872">MSQPEMHQPSTAGSPASATNAQRTRALIFATVGFTVTFWAWSLISPLGPHFVEEKLTDDSALLVAVPVLVGSLGRIVVGALTDRLGGRFMMSFIALITVIPVLFVGFIGQYNYATLIVGGFFLGVAGTSFAVGVPYVNRWFPKESRGSAIGVYGMGMGGTAIAAFTTVPLYNIWPQLPFVVAAVVLVIYALLAFTLMRNPPDWQPVRQNLITTLGQTLSVKLTWQAAYLYALAFGGYVAFSVYLPTYLNNDYGLEPADASLRMAGFVIVAVITRPLGGILADRLGAVKALGVAYSLVAICAIALSFHPVEFIVYSSEFIAMSAGFGLASGATFALIAQRSDPARVGSITGFVGAAGGLGGFVPPLLLGAMWSATHDYSLGLLLLAGFTVIALLITLWIGANPPTTAEAVDHHDSAAAAPSAGSSAERAGTDSDPTGSGISDDDKETRS</sequence>
<feature type="transmembrane region" description="Helical" evidence="8">
    <location>
        <begin position="26"/>
        <end position="44"/>
    </location>
</feature>
<dbReference type="PANTHER" id="PTHR23515">
    <property type="entry name" value="HIGH-AFFINITY NITRATE TRANSPORTER 2.3"/>
    <property type="match status" value="1"/>
</dbReference>
<name>A0A2H1IVL4_BRELN</name>